<keyword evidence="6 8" id="KW-0131">Cell cycle</keyword>
<keyword evidence="8" id="KW-0963">Cytoplasm</keyword>
<evidence type="ECO:0000313" key="13">
    <source>
        <dbReference type="EMBL" id="XBX76107.1"/>
    </source>
</evidence>
<feature type="binding site" evidence="8">
    <location>
        <position position="187"/>
    </location>
    <ligand>
        <name>UDP-N-acetyl-alpha-D-muramoyl-L-alanyl-D-glutamate</name>
        <dbReference type="ChEBI" id="CHEBI:83900"/>
    </ligand>
</feature>
<dbReference type="GO" id="GO:0051301">
    <property type="term" value="P:cell division"/>
    <property type="evidence" value="ECO:0007669"/>
    <property type="project" value="UniProtKB-KW"/>
</dbReference>
<dbReference type="GO" id="GO:0000287">
    <property type="term" value="F:magnesium ion binding"/>
    <property type="evidence" value="ECO:0007669"/>
    <property type="project" value="UniProtKB-UniRule"/>
</dbReference>
<dbReference type="EMBL" id="CP158367">
    <property type="protein sequence ID" value="XBX76107.1"/>
    <property type="molecule type" value="Genomic_DNA"/>
</dbReference>
<dbReference type="Pfam" id="PF02875">
    <property type="entry name" value="Mur_ligase_C"/>
    <property type="match status" value="1"/>
</dbReference>
<evidence type="ECO:0000256" key="5">
    <source>
        <dbReference type="ARBA" id="ARBA00022984"/>
    </source>
</evidence>
<keyword evidence="4 8" id="KW-0133">Cell shape</keyword>
<evidence type="ECO:0000256" key="6">
    <source>
        <dbReference type="ARBA" id="ARBA00023306"/>
    </source>
</evidence>
<keyword evidence="8" id="KW-0460">Magnesium</keyword>
<dbReference type="GO" id="GO:0005524">
    <property type="term" value="F:ATP binding"/>
    <property type="evidence" value="ECO:0007669"/>
    <property type="project" value="UniProtKB-UniRule"/>
</dbReference>
<gene>
    <name evidence="8" type="primary">murE</name>
    <name evidence="13" type="ORF">PRVXT_001283</name>
</gene>
<dbReference type="GO" id="GO:0008360">
    <property type="term" value="P:regulation of cell shape"/>
    <property type="evidence" value="ECO:0007669"/>
    <property type="project" value="UniProtKB-KW"/>
</dbReference>
<evidence type="ECO:0000256" key="4">
    <source>
        <dbReference type="ARBA" id="ARBA00022960"/>
    </source>
</evidence>
<feature type="binding site" evidence="8">
    <location>
        <position position="387"/>
    </location>
    <ligand>
        <name>meso-2,6-diaminopimelate</name>
        <dbReference type="ChEBI" id="CHEBI:57791"/>
    </ligand>
</feature>
<evidence type="ECO:0000256" key="8">
    <source>
        <dbReference type="HAMAP-Rule" id="MF_00208"/>
    </source>
</evidence>
<reference evidence="13" key="1">
    <citation type="journal article" date="2013" name="Extremophiles">
        <title>Proteinivorax tanatarense gen. nov., sp. nov., an anaerobic, haloalkaliphilic, proteolytic bacterium isolated from a decaying algal bloom, and proposal of Proteinivoraceae fam. nov.</title>
        <authorList>
            <person name="Kevbrin V."/>
            <person name="Boltyanskaya Y."/>
            <person name="Zhilina T."/>
            <person name="Kolganova T."/>
            <person name="Lavrentjeva E."/>
            <person name="Kuznetsov B."/>
        </authorList>
    </citation>
    <scope>NUCLEOTIDE SEQUENCE</scope>
    <source>
        <strain evidence="13">Z-910T</strain>
    </source>
</reference>
<feature type="binding site" evidence="8">
    <location>
        <position position="466"/>
    </location>
    <ligand>
        <name>meso-2,6-diaminopimelate</name>
        <dbReference type="ChEBI" id="CHEBI:57791"/>
    </ligand>
</feature>
<dbReference type="SUPFAM" id="SSF53244">
    <property type="entry name" value="MurD-like peptide ligases, peptide-binding domain"/>
    <property type="match status" value="1"/>
</dbReference>
<dbReference type="Pfam" id="PF01225">
    <property type="entry name" value="Mur_ligase"/>
    <property type="match status" value="1"/>
</dbReference>
<feature type="binding site" evidence="8">
    <location>
        <position position="179"/>
    </location>
    <ligand>
        <name>UDP-N-acetyl-alpha-D-muramoyl-L-alanyl-D-glutamate</name>
        <dbReference type="ChEBI" id="CHEBI:83900"/>
    </ligand>
</feature>
<comment type="function">
    <text evidence="8">Catalyzes the addition of meso-diaminopimelic acid to the nucleotide precursor UDP-N-acetylmuramoyl-L-alanyl-D-glutamate (UMAG) in the biosynthesis of bacterial cell-wall peptidoglycan.</text>
</comment>
<dbReference type="PANTHER" id="PTHR23135:SF4">
    <property type="entry name" value="UDP-N-ACETYLMURAMOYL-L-ALANYL-D-GLUTAMATE--2,6-DIAMINOPIMELATE LIGASE MURE HOMOLOG, CHLOROPLASTIC"/>
    <property type="match status" value="1"/>
</dbReference>
<evidence type="ECO:0000256" key="7">
    <source>
        <dbReference type="ARBA" id="ARBA00023316"/>
    </source>
</evidence>
<dbReference type="SUPFAM" id="SSF53623">
    <property type="entry name" value="MurD-like peptide ligases, catalytic domain"/>
    <property type="match status" value="1"/>
</dbReference>
<dbReference type="EC" id="6.3.2.13" evidence="8"/>
<feature type="modified residue" description="N6-carboxylysine" evidence="8">
    <location>
        <position position="219"/>
    </location>
</feature>
<name>A0AAU7VPJ2_9FIRM</name>
<accession>A0AAU7VPJ2</accession>
<feature type="binding site" evidence="8">
    <location>
        <begin position="152"/>
        <end position="153"/>
    </location>
    <ligand>
        <name>UDP-N-acetyl-alpha-D-muramoyl-L-alanyl-D-glutamate</name>
        <dbReference type="ChEBI" id="CHEBI:83900"/>
    </ligand>
</feature>
<evidence type="ECO:0000256" key="1">
    <source>
        <dbReference type="ARBA" id="ARBA00004752"/>
    </source>
</evidence>
<evidence type="ECO:0000259" key="10">
    <source>
        <dbReference type="Pfam" id="PF01225"/>
    </source>
</evidence>
<evidence type="ECO:0000256" key="9">
    <source>
        <dbReference type="RuleBase" id="RU004135"/>
    </source>
</evidence>
<dbReference type="InterPro" id="IPR000713">
    <property type="entry name" value="Mur_ligase_N"/>
</dbReference>
<dbReference type="Gene3D" id="3.90.190.20">
    <property type="entry name" value="Mur ligase, C-terminal domain"/>
    <property type="match status" value="1"/>
</dbReference>
<reference evidence="13" key="2">
    <citation type="submission" date="2024-06" db="EMBL/GenBank/DDBJ databases">
        <authorList>
            <person name="Petrova K.O."/>
            <person name="Toshchakov S.V."/>
            <person name="Boltjanskaja Y.V."/>
            <person name="Kevbrin V."/>
        </authorList>
    </citation>
    <scope>NUCLEOTIDE SEQUENCE</scope>
    <source>
        <strain evidence="13">Z-910T</strain>
    </source>
</reference>
<dbReference type="RefSeq" id="WP_350344841.1">
    <property type="nucleotide sequence ID" value="NZ_CP158367.1"/>
</dbReference>
<dbReference type="InterPro" id="IPR036615">
    <property type="entry name" value="Mur_ligase_C_dom_sf"/>
</dbReference>
<keyword evidence="8" id="KW-0547">Nucleotide-binding</keyword>
<dbReference type="Gene3D" id="3.40.1190.10">
    <property type="entry name" value="Mur-like, catalytic domain"/>
    <property type="match status" value="1"/>
</dbReference>
<dbReference type="HAMAP" id="MF_00208">
    <property type="entry name" value="MurE"/>
    <property type="match status" value="1"/>
</dbReference>
<evidence type="ECO:0000256" key="3">
    <source>
        <dbReference type="ARBA" id="ARBA00022618"/>
    </source>
</evidence>
<dbReference type="GO" id="GO:0071555">
    <property type="term" value="P:cell wall organization"/>
    <property type="evidence" value="ECO:0007669"/>
    <property type="project" value="UniProtKB-KW"/>
</dbReference>
<protein>
    <recommendedName>
        <fullName evidence="8">UDP-N-acetylmuramoyl-L-alanyl-D-glutamate--2,6-diaminopimelate ligase</fullName>
        <ecNumber evidence="8">6.3.2.13</ecNumber>
    </recommendedName>
    <alternativeName>
        <fullName evidence="8">Meso-A2pm-adding enzyme</fullName>
    </alternativeName>
    <alternativeName>
        <fullName evidence="8">Meso-diaminopimelate-adding enzyme</fullName>
    </alternativeName>
    <alternativeName>
        <fullName evidence="8">UDP-MurNAc-L-Ala-D-Glu:meso-diaminopimelate ligase</fullName>
    </alternativeName>
    <alternativeName>
        <fullName evidence="8">UDP-MurNAc-tripeptide synthetase</fullName>
    </alternativeName>
    <alternativeName>
        <fullName evidence="8">UDP-N-acetylmuramyl-tripeptide synthetase</fullName>
    </alternativeName>
</protein>
<keyword evidence="8 13" id="KW-0436">Ligase</keyword>
<dbReference type="Gene3D" id="3.40.1390.10">
    <property type="entry name" value="MurE/MurF, N-terminal domain"/>
    <property type="match status" value="1"/>
</dbReference>
<feature type="short sequence motif" description="Meso-diaminopimelate recognition motif" evidence="8">
    <location>
        <begin position="411"/>
        <end position="414"/>
    </location>
</feature>
<dbReference type="InterPro" id="IPR005761">
    <property type="entry name" value="UDP-N-AcMur-Glu-dNH2Pim_ligase"/>
</dbReference>
<dbReference type="PANTHER" id="PTHR23135">
    <property type="entry name" value="MUR LIGASE FAMILY MEMBER"/>
    <property type="match status" value="1"/>
</dbReference>
<proteinExistence type="inferred from homology"/>
<dbReference type="InterPro" id="IPR036565">
    <property type="entry name" value="Mur-like_cat_sf"/>
</dbReference>
<dbReference type="InterPro" id="IPR004101">
    <property type="entry name" value="Mur_ligase_C"/>
</dbReference>
<feature type="binding site" evidence="8">
    <location>
        <position position="29"/>
    </location>
    <ligand>
        <name>UDP-N-acetyl-alpha-D-muramoyl-L-alanyl-D-glutamate</name>
        <dbReference type="ChEBI" id="CHEBI:83900"/>
    </ligand>
</feature>
<keyword evidence="5 8" id="KW-0573">Peptidoglycan synthesis</keyword>
<dbReference type="Pfam" id="PF08245">
    <property type="entry name" value="Mur_ligase_M"/>
    <property type="match status" value="1"/>
</dbReference>
<comment type="pathway">
    <text evidence="1 8 9">Cell wall biogenesis; peptidoglycan biosynthesis.</text>
</comment>
<evidence type="ECO:0000259" key="12">
    <source>
        <dbReference type="Pfam" id="PF08245"/>
    </source>
</evidence>
<feature type="domain" description="Mur ligase C-terminal" evidence="11">
    <location>
        <begin position="338"/>
        <end position="464"/>
    </location>
</feature>
<comment type="caution">
    <text evidence="8">Lacks conserved residue(s) required for the propagation of feature annotation.</text>
</comment>
<comment type="catalytic activity">
    <reaction evidence="8">
        <text>UDP-N-acetyl-alpha-D-muramoyl-L-alanyl-D-glutamate + meso-2,6-diaminopimelate + ATP = UDP-N-acetyl-alpha-D-muramoyl-L-alanyl-gamma-D-glutamyl-meso-2,6-diaminopimelate + ADP + phosphate + H(+)</text>
        <dbReference type="Rhea" id="RHEA:23676"/>
        <dbReference type="ChEBI" id="CHEBI:15378"/>
        <dbReference type="ChEBI" id="CHEBI:30616"/>
        <dbReference type="ChEBI" id="CHEBI:43474"/>
        <dbReference type="ChEBI" id="CHEBI:57791"/>
        <dbReference type="ChEBI" id="CHEBI:83900"/>
        <dbReference type="ChEBI" id="CHEBI:83905"/>
        <dbReference type="ChEBI" id="CHEBI:456216"/>
        <dbReference type="EC" id="6.3.2.13"/>
    </reaction>
</comment>
<feature type="domain" description="Mur ligase central" evidence="12">
    <location>
        <begin position="108"/>
        <end position="315"/>
    </location>
</feature>
<dbReference type="GO" id="GO:0008765">
    <property type="term" value="F:UDP-N-acetylmuramoylalanyl-D-glutamate-2,6-diaminopimelate ligase activity"/>
    <property type="evidence" value="ECO:0007669"/>
    <property type="project" value="UniProtKB-UniRule"/>
</dbReference>
<feature type="binding site" evidence="8">
    <location>
        <position position="462"/>
    </location>
    <ligand>
        <name>meso-2,6-diaminopimelate</name>
        <dbReference type="ChEBI" id="CHEBI:57791"/>
    </ligand>
</feature>
<keyword evidence="8" id="KW-0067">ATP-binding</keyword>
<comment type="cofactor">
    <cofactor evidence="8">
        <name>Mg(2+)</name>
        <dbReference type="ChEBI" id="CHEBI:18420"/>
    </cofactor>
</comment>
<sequence>MKLKELISDLHCKVKGEVELDVSGITKDSREIRKGWIYVAIEGYDVDGHQFISDAIKRGAIAVVVKWNYLDKSLPITTLYVKDGRKALAKLAMKFYRFPTDNLRVIGVTGTNGKTTVSYLINEVLAQKGYALGFFGTNGYKILDDTRQCNTTTPESYQIQRMASEVLEGGGSHLIMEVSSHSIVTKRIYGTNFDIAVFTNFSQDHLDFHKNLEEYKQVKGRFLTSLGTGFTKNKKFKVAVINGDDPYSNFFQSVTISDIITYGIYDQSCDVVANDIMATDRGSIFSLKTWKGSTKIFTPLIGEFNIYNCLAAISVSLLEGITLDEIAQYFEQIKSINGRFEPVYNELGLTIIVDYAHTPDGLDNVLKTANQITKGKITTVFGCGGERDKEKRSQMAKVAEKYSDSVILTDDNPRKEPPEDIIRDIINGFSSKDNVEIISDRKEAIKSAIYNAKSNDTVLILGKGHENYQILSDKTVDFNDKKVVEDILRSMKKNENYSRRIVKS</sequence>
<keyword evidence="7 8" id="KW-0961">Cell wall biogenesis/degradation</keyword>
<comment type="similarity">
    <text evidence="2 8">Belongs to the MurCDEF family. MurE subfamily.</text>
</comment>
<comment type="PTM">
    <text evidence="8">Carboxylation is probably crucial for Mg(2+) binding and, consequently, for the gamma-phosphate positioning of ATP.</text>
</comment>
<keyword evidence="3 8" id="KW-0132">Cell division</keyword>
<dbReference type="InterPro" id="IPR035911">
    <property type="entry name" value="MurE/MurF_N"/>
</dbReference>
<dbReference type="GO" id="GO:0005737">
    <property type="term" value="C:cytoplasm"/>
    <property type="evidence" value="ECO:0007669"/>
    <property type="project" value="UniProtKB-SubCell"/>
</dbReference>
<dbReference type="SUPFAM" id="SSF63418">
    <property type="entry name" value="MurE/MurF N-terminal domain"/>
    <property type="match status" value="1"/>
</dbReference>
<comment type="subcellular location">
    <subcellularLocation>
        <location evidence="8 9">Cytoplasm</location>
    </subcellularLocation>
</comment>
<dbReference type="NCBIfam" id="NF001126">
    <property type="entry name" value="PRK00139.1-4"/>
    <property type="match status" value="1"/>
</dbReference>
<evidence type="ECO:0000259" key="11">
    <source>
        <dbReference type="Pfam" id="PF02875"/>
    </source>
</evidence>
<dbReference type="InterPro" id="IPR013221">
    <property type="entry name" value="Mur_ligase_cen"/>
</dbReference>
<evidence type="ECO:0000256" key="2">
    <source>
        <dbReference type="ARBA" id="ARBA00005898"/>
    </source>
</evidence>
<dbReference type="AlphaFoldDB" id="A0AAU7VPJ2"/>
<feature type="binding site" evidence="8">
    <location>
        <begin position="411"/>
        <end position="414"/>
    </location>
    <ligand>
        <name>meso-2,6-diaminopimelate</name>
        <dbReference type="ChEBI" id="CHEBI:57791"/>
    </ligand>
</feature>
<dbReference type="NCBIfam" id="TIGR01085">
    <property type="entry name" value="murE"/>
    <property type="match status" value="1"/>
</dbReference>
<dbReference type="GO" id="GO:0009252">
    <property type="term" value="P:peptidoglycan biosynthetic process"/>
    <property type="evidence" value="ECO:0007669"/>
    <property type="project" value="UniProtKB-UniRule"/>
</dbReference>
<feature type="binding site" evidence="8">
    <location>
        <begin position="110"/>
        <end position="116"/>
    </location>
    <ligand>
        <name>ATP</name>
        <dbReference type="ChEBI" id="CHEBI:30616"/>
    </ligand>
</feature>
<feature type="domain" description="Mur ligase N-terminal catalytic" evidence="10">
    <location>
        <begin position="22"/>
        <end position="96"/>
    </location>
</feature>
<organism evidence="13">
    <name type="scientific">Proteinivorax tanatarense</name>
    <dbReference type="NCBI Taxonomy" id="1260629"/>
    <lineage>
        <taxon>Bacteria</taxon>
        <taxon>Bacillati</taxon>
        <taxon>Bacillota</taxon>
        <taxon>Clostridia</taxon>
        <taxon>Eubacteriales</taxon>
        <taxon>Proteinivoracaceae</taxon>
        <taxon>Proteinivorax</taxon>
    </lineage>
</organism>